<reference evidence="1" key="1">
    <citation type="submission" date="2021-05" db="EMBL/GenBank/DDBJ databases">
        <authorList>
            <person name="Scholz U."/>
            <person name="Mascher M."/>
            <person name="Fiebig A."/>
        </authorList>
    </citation>
    <scope>NUCLEOTIDE SEQUENCE [LARGE SCALE GENOMIC DNA]</scope>
</reference>
<sequence length="867" mass="98274">MAESAVGTVLGSVGNLAIQETRFLCGVTVEVAFLKDELMRLQGYLKDADSKRRSGHRGVAVLVSQIKDAAYDAHNVIEAANYMDKRNRLKKGFMGAISRYARLPSDLVTLHKIGAEIQRVRRKLNEIFQSAHRLKIDLDNTVLVTGQVEDELADLGLQNYEDDVVVIGFQDEYKEIAEKLVHEGHMLSAVSIVAMGGAGKTTLARKVYTSSIVKQHFDNIAWVTVSQKFKGVNLLKDIMRQIIGSKDESIDRMQECEVGKKINEFLSQKRYLVVLDDVWEEDTWDQLNRTVKAFPDANNGSRVLLTTRKEKVANHVEMKTHVHVLKGLDEEKSWELFNSKALPSYRRSVIGDVAEFEDLGRLLARKCDGLPLALAVLGGYLSKNLCIQAWSDILKCWPSTKNTQMMRDILARSFMDMKNHYLRSCFLYLAIFPEDYRINVSVLIELWIAEGLIPNAPKHAQKETAYKYVAELAQRSLVQITCRSRAHGWLEEIRVHDMLRDWCIEEARQDGFLNIIDKTTGQVGESSTDVMISYRSSYQDFNGHNLHSTPNLRALIGFDFESIISLLKQRFLRVLHIENSALKDLSRAIDGCVHLRYLGLIRCVVPASQISSIGQHLYLQTIDMRGTFVTIPRSMWAIPSLRHVYIYGIISPLKGVLQTNLETLWLCLGSDSSKFCNLDIVRILGQMTQLTTLSLEIDPPMSAEVMNIFANMPRLVDVELSKLSVIDKLPECHHFPQSLRSFSLTAYAINQDPMPVLEKLQCLVVLKLDGYSEKSMSCSAYGFPRLQDLNLEEFFYTEEWNIEAGAMPKLSHLILFRFPKMSKLPEGLLHLPSLNHLELCKVSLIPVGDDNTMNELQQKGCEVIITE</sequence>
<dbReference type="EnsemblPlants" id="AVESA.00010b.r2.4DG0755020.1">
    <property type="protein sequence ID" value="AVESA.00010b.r2.4DG0755020.1.CDS"/>
    <property type="gene ID" value="AVESA.00010b.r2.4DG0755020"/>
</dbReference>
<accession>A0ACD5XD15</accession>
<dbReference type="Proteomes" id="UP001732700">
    <property type="component" value="Chromosome 4D"/>
</dbReference>
<reference evidence="1" key="2">
    <citation type="submission" date="2025-09" db="UniProtKB">
        <authorList>
            <consortium name="EnsemblPlants"/>
        </authorList>
    </citation>
    <scope>IDENTIFICATION</scope>
</reference>
<evidence type="ECO:0000313" key="2">
    <source>
        <dbReference type="Proteomes" id="UP001732700"/>
    </source>
</evidence>
<protein>
    <submittedName>
        <fullName evidence="1">Uncharacterized protein</fullName>
    </submittedName>
</protein>
<evidence type="ECO:0000313" key="1">
    <source>
        <dbReference type="EnsemblPlants" id="AVESA.00010b.r2.4DG0755020.1.CDS"/>
    </source>
</evidence>
<name>A0ACD5XD15_AVESA</name>
<keyword evidence="2" id="KW-1185">Reference proteome</keyword>
<proteinExistence type="predicted"/>
<organism evidence="1 2">
    <name type="scientific">Avena sativa</name>
    <name type="common">Oat</name>
    <dbReference type="NCBI Taxonomy" id="4498"/>
    <lineage>
        <taxon>Eukaryota</taxon>
        <taxon>Viridiplantae</taxon>
        <taxon>Streptophyta</taxon>
        <taxon>Embryophyta</taxon>
        <taxon>Tracheophyta</taxon>
        <taxon>Spermatophyta</taxon>
        <taxon>Magnoliopsida</taxon>
        <taxon>Liliopsida</taxon>
        <taxon>Poales</taxon>
        <taxon>Poaceae</taxon>
        <taxon>BOP clade</taxon>
        <taxon>Pooideae</taxon>
        <taxon>Poodae</taxon>
        <taxon>Poeae</taxon>
        <taxon>Poeae Chloroplast Group 1 (Aveneae type)</taxon>
        <taxon>Aveninae</taxon>
        <taxon>Avena</taxon>
    </lineage>
</organism>